<dbReference type="Proteomes" id="UP000070054">
    <property type="component" value="Unassembled WGS sequence"/>
</dbReference>
<gene>
    <name evidence="1" type="ORF">CNYM01_03852</name>
</gene>
<keyword evidence="2" id="KW-1185">Reference proteome</keyword>
<proteinExistence type="predicted"/>
<dbReference type="EMBL" id="JEMN01001251">
    <property type="protein sequence ID" value="KXH42545.1"/>
    <property type="molecule type" value="Genomic_DNA"/>
</dbReference>
<sequence>MHLVDDVAAPRRQGPNNPICWARHLADLSTVPRTLGAVCGGAIVDKTALLLLMMMIPTSVLGNLAEKAGDDVSYQHTFDTLSTDNRLVSAKRMARNLHQIFSALERGYVAEGVKERANA</sequence>
<organism evidence="1 2">
    <name type="scientific">Colletotrichum nymphaeae SA-01</name>
    <dbReference type="NCBI Taxonomy" id="1460502"/>
    <lineage>
        <taxon>Eukaryota</taxon>
        <taxon>Fungi</taxon>
        <taxon>Dikarya</taxon>
        <taxon>Ascomycota</taxon>
        <taxon>Pezizomycotina</taxon>
        <taxon>Sordariomycetes</taxon>
        <taxon>Hypocreomycetidae</taxon>
        <taxon>Glomerellales</taxon>
        <taxon>Glomerellaceae</taxon>
        <taxon>Colletotrichum</taxon>
        <taxon>Colletotrichum acutatum species complex</taxon>
    </lineage>
</organism>
<comment type="caution">
    <text evidence="1">The sequence shown here is derived from an EMBL/GenBank/DDBJ whole genome shotgun (WGS) entry which is preliminary data.</text>
</comment>
<dbReference type="AlphaFoldDB" id="A0A135T364"/>
<evidence type="ECO:0000313" key="2">
    <source>
        <dbReference type="Proteomes" id="UP000070054"/>
    </source>
</evidence>
<name>A0A135T364_9PEZI</name>
<reference evidence="1 2" key="1">
    <citation type="submission" date="2014-02" db="EMBL/GenBank/DDBJ databases">
        <title>The genome sequence of Colletotrichum nymphaeae SA-01.</title>
        <authorList>
            <person name="Baroncelli R."/>
            <person name="Thon M.R."/>
        </authorList>
    </citation>
    <scope>NUCLEOTIDE SEQUENCE [LARGE SCALE GENOMIC DNA]</scope>
    <source>
        <strain evidence="1 2">SA-01</strain>
    </source>
</reference>
<protein>
    <submittedName>
        <fullName evidence="1">Uncharacterized protein</fullName>
    </submittedName>
</protein>
<evidence type="ECO:0000313" key="1">
    <source>
        <dbReference type="EMBL" id="KXH42545.1"/>
    </source>
</evidence>
<accession>A0A135T364</accession>